<accession>A0A7S2WPZ2</accession>
<reference evidence="1" key="1">
    <citation type="submission" date="2021-01" db="EMBL/GenBank/DDBJ databases">
        <authorList>
            <person name="Corre E."/>
            <person name="Pelletier E."/>
            <person name="Niang G."/>
            <person name="Scheremetjew M."/>
            <person name="Finn R."/>
            <person name="Kale V."/>
            <person name="Holt S."/>
            <person name="Cochrane G."/>
            <person name="Meng A."/>
            <person name="Brown T."/>
            <person name="Cohen L."/>
        </authorList>
    </citation>
    <scope>NUCLEOTIDE SEQUENCE</scope>
    <source>
        <strain evidence="1">CCMP1452</strain>
    </source>
</reference>
<evidence type="ECO:0000313" key="1">
    <source>
        <dbReference type="EMBL" id="CAD9699390.1"/>
    </source>
</evidence>
<protein>
    <submittedName>
        <fullName evidence="1">Uncharacterized protein</fullName>
    </submittedName>
</protein>
<organism evidence="1">
    <name type="scientific">Eucampia antarctica</name>
    <dbReference type="NCBI Taxonomy" id="49252"/>
    <lineage>
        <taxon>Eukaryota</taxon>
        <taxon>Sar</taxon>
        <taxon>Stramenopiles</taxon>
        <taxon>Ochrophyta</taxon>
        <taxon>Bacillariophyta</taxon>
        <taxon>Mediophyceae</taxon>
        <taxon>Biddulphiophycidae</taxon>
        <taxon>Hemiaulales</taxon>
        <taxon>Hemiaulaceae</taxon>
        <taxon>Eucampia</taxon>
    </lineage>
</organism>
<dbReference type="EMBL" id="HBHI01029003">
    <property type="protein sequence ID" value="CAD9699390.1"/>
    <property type="molecule type" value="Transcribed_RNA"/>
</dbReference>
<gene>
    <name evidence="1" type="ORF">EANT1437_LOCUS14869</name>
</gene>
<dbReference type="AlphaFoldDB" id="A0A7S2WPZ2"/>
<proteinExistence type="predicted"/>
<sequence>MSLKPMSTKQQKGIDFETRMMYDLKRKQIDEESTSRENDSKFRQAEIDSIIKIQSAQAEKATTEAKTVRISTKVILMRERAKLVEEGFIQEEINELLPTDF</sequence>
<name>A0A7S2WPZ2_9STRA</name>